<dbReference type="SUPFAM" id="SSF47336">
    <property type="entry name" value="ACP-like"/>
    <property type="match status" value="1"/>
</dbReference>
<dbReference type="GO" id="GO:0031177">
    <property type="term" value="F:phosphopantetheine binding"/>
    <property type="evidence" value="ECO:0007669"/>
    <property type="project" value="InterPro"/>
</dbReference>
<gene>
    <name evidence="6" type="ORF">Psuf_018880</name>
</gene>
<accession>A0A6F8YEM9</accession>
<evidence type="ECO:0000259" key="5">
    <source>
        <dbReference type="PROSITE" id="PS50075"/>
    </source>
</evidence>
<keyword evidence="1" id="KW-0596">Phosphopantetheine</keyword>
<dbReference type="InterPro" id="IPR014043">
    <property type="entry name" value="Acyl_transferase_dom"/>
</dbReference>
<dbReference type="InterPro" id="IPR020806">
    <property type="entry name" value="PKS_PP-bd"/>
</dbReference>
<evidence type="ECO:0000256" key="2">
    <source>
        <dbReference type="ARBA" id="ARBA00022553"/>
    </source>
</evidence>
<keyword evidence="7" id="KW-1185">Reference proteome</keyword>
<dbReference type="Proteomes" id="UP000503011">
    <property type="component" value="Chromosome"/>
</dbReference>
<keyword evidence="3" id="KW-0808">Transferase</keyword>
<feature type="domain" description="Carrier" evidence="5">
    <location>
        <begin position="1146"/>
        <end position="1221"/>
    </location>
</feature>
<dbReference type="SMART" id="SM00827">
    <property type="entry name" value="PKS_AT"/>
    <property type="match status" value="1"/>
</dbReference>
<dbReference type="SUPFAM" id="SSF55048">
    <property type="entry name" value="Probable ACP-binding domain of malonyl-CoA ACP transacylase"/>
    <property type="match status" value="1"/>
</dbReference>
<dbReference type="Pfam" id="PF08659">
    <property type="entry name" value="KR"/>
    <property type="match status" value="1"/>
</dbReference>
<dbReference type="KEGG" id="psuu:Psuf_018880"/>
<dbReference type="SUPFAM" id="SSF52151">
    <property type="entry name" value="FabD/lysophospholipase-like"/>
    <property type="match status" value="1"/>
</dbReference>
<dbReference type="InterPro" id="IPR036291">
    <property type="entry name" value="NAD(P)-bd_dom_sf"/>
</dbReference>
<dbReference type="InterPro" id="IPR009081">
    <property type="entry name" value="PP-bd_ACP"/>
</dbReference>
<dbReference type="Gene3D" id="1.10.1200.10">
    <property type="entry name" value="ACP-like"/>
    <property type="match status" value="1"/>
</dbReference>
<evidence type="ECO:0000313" key="7">
    <source>
        <dbReference type="Proteomes" id="UP000503011"/>
    </source>
</evidence>
<dbReference type="SMART" id="SM01294">
    <property type="entry name" value="PKS_PP_betabranch"/>
    <property type="match status" value="1"/>
</dbReference>
<dbReference type="InterPro" id="IPR016035">
    <property type="entry name" value="Acyl_Trfase/lysoPLipase"/>
</dbReference>
<dbReference type="Pfam" id="PF00698">
    <property type="entry name" value="Acyl_transf_1"/>
    <property type="match status" value="1"/>
</dbReference>
<dbReference type="PROSITE" id="PS00012">
    <property type="entry name" value="PHOSPHOPANTETHEINE"/>
    <property type="match status" value="1"/>
</dbReference>
<reference evidence="6 7" key="1">
    <citation type="submission" date="2020-03" db="EMBL/GenBank/DDBJ databases">
        <title>Whole genome shotgun sequence of Phytohabitans suffuscus NBRC 105367.</title>
        <authorList>
            <person name="Komaki H."/>
            <person name="Tamura T."/>
        </authorList>
    </citation>
    <scope>NUCLEOTIDE SEQUENCE [LARGE SCALE GENOMIC DNA]</scope>
    <source>
        <strain evidence="6 7">NBRC 105367</strain>
    </source>
</reference>
<dbReference type="FunFam" id="3.40.366.10:FF:000002">
    <property type="entry name" value="Probable polyketide synthase 2"/>
    <property type="match status" value="1"/>
</dbReference>
<dbReference type="SMART" id="SM00822">
    <property type="entry name" value="PKS_KR"/>
    <property type="match status" value="1"/>
</dbReference>
<dbReference type="InterPro" id="IPR036736">
    <property type="entry name" value="ACP-like_sf"/>
</dbReference>
<dbReference type="Pfam" id="PF18369">
    <property type="entry name" value="PKS_DE"/>
    <property type="match status" value="1"/>
</dbReference>
<evidence type="ECO:0000256" key="4">
    <source>
        <dbReference type="ARBA" id="ARBA00023315"/>
    </source>
</evidence>
<dbReference type="InterPro" id="IPR050091">
    <property type="entry name" value="PKS_NRPS_Biosynth_Enz"/>
</dbReference>
<keyword evidence="2" id="KW-0597">Phosphoprotein</keyword>
<keyword evidence="4" id="KW-0012">Acyltransferase</keyword>
<dbReference type="PROSITE" id="PS50075">
    <property type="entry name" value="CARRIER"/>
    <property type="match status" value="1"/>
</dbReference>
<dbReference type="InterPro" id="IPR016036">
    <property type="entry name" value="Malonyl_transacylase_ACP-bd"/>
</dbReference>
<dbReference type="GO" id="GO:0004312">
    <property type="term" value="F:fatty acid synthase activity"/>
    <property type="evidence" value="ECO:0007669"/>
    <property type="project" value="TreeGrafter"/>
</dbReference>
<reference evidence="6 7" key="2">
    <citation type="submission" date="2020-03" db="EMBL/GenBank/DDBJ databases">
        <authorList>
            <person name="Ichikawa N."/>
            <person name="Kimura A."/>
            <person name="Kitahashi Y."/>
            <person name="Uohara A."/>
        </authorList>
    </citation>
    <scope>NUCLEOTIDE SEQUENCE [LARGE SCALE GENOMIC DNA]</scope>
    <source>
        <strain evidence="6 7">NBRC 105367</strain>
    </source>
</reference>
<evidence type="ECO:0000313" key="6">
    <source>
        <dbReference type="EMBL" id="BCB84575.1"/>
    </source>
</evidence>
<dbReference type="EMBL" id="AP022871">
    <property type="protein sequence ID" value="BCB84575.1"/>
    <property type="molecule type" value="Genomic_DNA"/>
</dbReference>
<dbReference type="SUPFAM" id="SSF51735">
    <property type="entry name" value="NAD(P)-binding Rossmann-fold domains"/>
    <property type="match status" value="2"/>
</dbReference>
<proteinExistence type="predicted"/>
<dbReference type="InterPro" id="IPR006162">
    <property type="entry name" value="Ppantetheine_attach_site"/>
</dbReference>
<dbReference type="PANTHER" id="PTHR43775">
    <property type="entry name" value="FATTY ACID SYNTHASE"/>
    <property type="match status" value="1"/>
</dbReference>
<dbReference type="RefSeq" id="WP_232074652.1">
    <property type="nucleotide sequence ID" value="NZ_AP022871.1"/>
</dbReference>
<dbReference type="InterPro" id="IPR057326">
    <property type="entry name" value="KR_dom"/>
</dbReference>
<dbReference type="Gene3D" id="3.40.366.10">
    <property type="entry name" value="Malonyl-Coenzyme A Acyl Carrier Protein, domain 2"/>
    <property type="match status" value="1"/>
</dbReference>
<dbReference type="InterPro" id="IPR001227">
    <property type="entry name" value="Ac_transferase_dom_sf"/>
</dbReference>
<dbReference type="PANTHER" id="PTHR43775:SF51">
    <property type="entry name" value="INACTIVE PHENOLPHTHIOCEROL SYNTHESIS POLYKETIDE SYNTHASE TYPE I PKS1-RELATED"/>
    <property type="match status" value="1"/>
</dbReference>
<name>A0A6F8YEM9_9ACTN</name>
<dbReference type="Gene3D" id="6.10.140.1830">
    <property type="match status" value="1"/>
</dbReference>
<dbReference type="Gene3D" id="3.40.50.720">
    <property type="entry name" value="NAD(P)-binding Rossmann-like Domain"/>
    <property type="match status" value="1"/>
</dbReference>
<evidence type="ECO:0000256" key="1">
    <source>
        <dbReference type="ARBA" id="ARBA00022450"/>
    </source>
</evidence>
<dbReference type="SMART" id="SM00823">
    <property type="entry name" value="PKS_PP"/>
    <property type="match status" value="1"/>
</dbReference>
<dbReference type="Gene3D" id="3.30.70.3290">
    <property type="match status" value="1"/>
</dbReference>
<dbReference type="InterPro" id="IPR041618">
    <property type="entry name" value="PKS_DE"/>
</dbReference>
<organism evidence="6 7">
    <name type="scientific">Phytohabitans suffuscus</name>
    <dbReference type="NCBI Taxonomy" id="624315"/>
    <lineage>
        <taxon>Bacteria</taxon>
        <taxon>Bacillati</taxon>
        <taxon>Actinomycetota</taxon>
        <taxon>Actinomycetes</taxon>
        <taxon>Micromonosporales</taxon>
        <taxon>Micromonosporaceae</taxon>
    </lineage>
</organism>
<dbReference type="AlphaFoldDB" id="A0A6F8YEM9"/>
<dbReference type="Pfam" id="PF00550">
    <property type="entry name" value="PP-binding"/>
    <property type="match status" value="1"/>
</dbReference>
<sequence length="1254" mass="128654">MYEAVLAELSEELHRITGTACDLTAPPAPGLAAAHLFAHQAAATRVWATLGIRPDVVLCPAGGVVARWAYGGTDTVTALRLAVEQGDQPSGATGTDEPSAQTATVVDVLGETDPGAVAARLVAAGYVPVALRPVAPAVGLPAYPWEHKPYWRPRETRGPVVLGGTTVSWVLSADSAGGLRTHARQVVRAVRAGAAPDLRGVARTLAGRRAAGYRAVATGTDLDALVRGVEAVAAGREPAVPATGEAPVASVLVFPGQGWQWPGMGRELLARSPVFADTVAECAEVVRDLAGWSLPDVLRAETGMDRAEIVQPAMFAVMVGLARVWQSLGLEPAAVVGHSQGEIAAACVAGVLDLAVATRVVVERSAAIRELTGHGAMLSVAAGADHAAALLPHGWTVAAHNGPRSTVVCGPAAGADELIRAYELGGVRARRIPVDYASHSAEVERIRSVLAARLGAVPARPGRVPLLSTVTGAAIDGATMDAAYWYENLRRPVRFQPAIEALVRSGHTVFVECSAHPVLTPAIEETLDRLAGSSGAQVLPTLHRDDDVGTGLHTAAAAAWSAGVPVHWDAFLPETASAVLAGLDQPGSQEAAEAGRDDDPTDAVDRGLWRSVEQGDAGTIVASLGLDGDRAAVLAEALPALAGWRRRVREQVAVAGWRHQVRWSSAPLPDAAAAPGPWLVAVARGQLADPYVVACCDAVPGAQLLPVGATDTRDSLAGRLRREAEERAVAGVLSLLALDETPDPRRPGVPAGLLETAVLLQALEDAGLDVPLWAATRGAVAAAPGDTVTSPGQALVAGLVRTAGVEHPQRRAGLVDLPEALDQAAGDGLRGVLAAPMAEDQVAVRGTGLWVPRLAAAPPADMTRPLTWKPAGTMLITGGTGALGAHVARWLARRGAPHLLLLSRRGPDAPGAEALGEELAALGTRVTTIAGNVADPADLAAAIAGIPAEYPLTGVFHTAGVVDGSPVTQLSADQLEAVLEPKVAAVRALHEATSEHALSAFVLFSSVSGLVPHAGQGAYAAANAHLDAFAQWRRAAGLPALAVLWGTWAGAGMATSTAVARDANRGGLELMTAHLAVTALHQALDNEDTSVLIADVAWNRLAGLVSAGRPPSLLADLVDAAPAAVTAAGTGLAERLRGLPRNAQLEEVLTVVCAEAATVLGHAGARDVPPEAVFRDLGFDSVTGLELRNRLGPATGVRIPATAVFDHPTPAALAGHLLELLAPAPPEANGAAEPDRLDSIDVADLVRSAQRLAS</sequence>
<dbReference type="InterPro" id="IPR013968">
    <property type="entry name" value="PKS_KR"/>
</dbReference>
<evidence type="ECO:0000256" key="3">
    <source>
        <dbReference type="ARBA" id="ARBA00022679"/>
    </source>
</evidence>
<dbReference type="FunFam" id="1.10.1200.10:FF:000007">
    <property type="entry name" value="Probable polyketide synthase pks17"/>
    <property type="match status" value="1"/>
</dbReference>
<dbReference type="CDD" id="cd08952">
    <property type="entry name" value="KR_1_SDR_x"/>
    <property type="match status" value="1"/>
</dbReference>
<dbReference type="GO" id="GO:0006633">
    <property type="term" value="P:fatty acid biosynthetic process"/>
    <property type="evidence" value="ECO:0007669"/>
    <property type="project" value="TreeGrafter"/>
</dbReference>
<protein>
    <recommendedName>
        <fullName evidence="5">Carrier domain-containing protein</fullName>
    </recommendedName>
</protein>